<name>A0A0A0LQ64_CUCSA</name>
<proteinExistence type="predicted"/>
<keyword evidence="1" id="KW-0812">Transmembrane</keyword>
<feature type="transmembrane region" description="Helical" evidence="1">
    <location>
        <begin position="486"/>
        <end position="510"/>
    </location>
</feature>
<gene>
    <name evidence="2" type="ORF">Csa_2G381630</name>
</gene>
<keyword evidence="3" id="KW-1185">Reference proteome</keyword>
<reference evidence="2 3" key="2">
    <citation type="journal article" date="2009" name="PLoS ONE">
        <title>An integrated genetic and cytogenetic map of the cucumber genome.</title>
        <authorList>
            <person name="Ren Y."/>
            <person name="Zhang Z."/>
            <person name="Liu J."/>
            <person name="Staub J.E."/>
            <person name="Han Y."/>
            <person name="Cheng Z."/>
            <person name="Li X."/>
            <person name="Lu J."/>
            <person name="Miao H."/>
            <person name="Kang H."/>
            <person name="Xie B."/>
            <person name="Gu X."/>
            <person name="Wang X."/>
            <person name="Du Y."/>
            <person name="Jin W."/>
            <person name="Huang S."/>
        </authorList>
    </citation>
    <scope>NUCLEOTIDE SEQUENCE [LARGE SCALE GENOMIC DNA]</scope>
    <source>
        <strain evidence="3">cv. 9930</strain>
    </source>
</reference>
<evidence type="ECO:0000313" key="2">
    <source>
        <dbReference type="EMBL" id="KGN62937.1"/>
    </source>
</evidence>
<reference evidence="2 3" key="1">
    <citation type="journal article" date="2009" name="Nat. Genet.">
        <title>The genome of the cucumber, Cucumis sativus L.</title>
        <authorList>
            <person name="Huang S."/>
            <person name="Li R."/>
            <person name="Zhang Z."/>
            <person name="Li L."/>
            <person name="Gu X."/>
            <person name="Fan W."/>
            <person name="Lucas W.J."/>
            <person name="Wang X."/>
            <person name="Xie B."/>
            <person name="Ni P."/>
            <person name="Ren Y."/>
            <person name="Zhu H."/>
            <person name="Li J."/>
            <person name="Lin K."/>
            <person name="Jin W."/>
            <person name="Fei Z."/>
            <person name="Li G."/>
            <person name="Staub J."/>
            <person name="Kilian A."/>
            <person name="van der Vossen E.A."/>
            <person name="Wu Y."/>
            <person name="Guo J."/>
            <person name="He J."/>
            <person name="Jia Z."/>
            <person name="Ren Y."/>
            <person name="Tian G."/>
            <person name="Lu Y."/>
            <person name="Ruan J."/>
            <person name="Qian W."/>
            <person name="Wang M."/>
            <person name="Huang Q."/>
            <person name="Li B."/>
            <person name="Xuan Z."/>
            <person name="Cao J."/>
            <person name="Asan"/>
            <person name="Wu Z."/>
            <person name="Zhang J."/>
            <person name="Cai Q."/>
            <person name="Bai Y."/>
            <person name="Zhao B."/>
            <person name="Han Y."/>
            <person name="Li Y."/>
            <person name="Li X."/>
            <person name="Wang S."/>
            <person name="Shi Q."/>
            <person name="Liu S."/>
            <person name="Cho W.K."/>
            <person name="Kim J.Y."/>
            <person name="Xu Y."/>
            <person name="Heller-Uszynska K."/>
            <person name="Miao H."/>
            <person name="Cheng Z."/>
            <person name="Zhang S."/>
            <person name="Wu J."/>
            <person name="Yang Y."/>
            <person name="Kang H."/>
            <person name="Li M."/>
            <person name="Liang H."/>
            <person name="Ren X."/>
            <person name="Shi Z."/>
            <person name="Wen M."/>
            <person name="Jian M."/>
            <person name="Yang H."/>
            <person name="Zhang G."/>
            <person name="Yang Z."/>
            <person name="Chen R."/>
            <person name="Liu S."/>
            <person name="Li J."/>
            <person name="Ma L."/>
            <person name="Liu H."/>
            <person name="Zhou Y."/>
            <person name="Zhao J."/>
            <person name="Fang X."/>
            <person name="Li G."/>
            <person name="Fang L."/>
            <person name="Li Y."/>
            <person name="Liu D."/>
            <person name="Zheng H."/>
            <person name="Zhang Y."/>
            <person name="Qin N."/>
            <person name="Li Z."/>
            <person name="Yang G."/>
            <person name="Yang S."/>
            <person name="Bolund L."/>
            <person name="Kristiansen K."/>
            <person name="Zheng H."/>
            <person name="Li S."/>
            <person name="Zhang X."/>
            <person name="Yang H."/>
            <person name="Wang J."/>
            <person name="Sun R."/>
            <person name="Zhang B."/>
            <person name="Jiang S."/>
            <person name="Wang J."/>
            <person name="Du Y."/>
            <person name="Li S."/>
        </authorList>
    </citation>
    <scope>NUCLEOTIDE SEQUENCE [LARGE SCALE GENOMIC DNA]</scope>
    <source>
        <strain evidence="3">cv. 9930</strain>
    </source>
</reference>
<dbReference type="KEGG" id="csv:105434669"/>
<dbReference type="Proteomes" id="UP000029981">
    <property type="component" value="Chromosome 2"/>
</dbReference>
<dbReference type="OMA" id="YFETITR"/>
<reference evidence="2 3" key="3">
    <citation type="journal article" date="2010" name="BMC Genomics">
        <title>Transcriptome sequencing and comparative analysis of cucumber flowers with different sex types.</title>
        <authorList>
            <person name="Guo S."/>
            <person name="Zheng Y."/>
            <person name="Joung J.G."/>
            <person name="Liu S."/>
            <person name="Zhang Z."/>
            <person name="Crasta O.R."/>
            <person name="Sobral B.W."/>
            <person name="Xu Y."/>
            <person name="Huang S."/>
            <person name="Fei Z."/>
        </authorList>
    </citation>
    <scope>NUCLEOTIDE SEQUENCE [LARGE SCALE GENOMIC DNA]</scope>
    <source>
        <strain evidence="3">cv. 9930</strain>
    </source>
</reference>
<dbReference type="AlphaFoldDB" id="A0A0A0LQ64"/>
<protein>
    <submittedName>
        <fullName evidence="2">Uncharacterized protein</fullName>
    </submittedName>
</protein>
<keyword evidence="1" id="KW-0472">Membrane</keyword>
<dbReference type="EMBL" id="CM002923">
    <property type="protein sequence ID" value="KGN62937.1"/>
    <property type="molecule type" value="Genomic_DNA"/>
</dbReference>
<dbReference type="Pfam" id="PF03140">
    <property type="entry name" value="DUF247"/>
    <property type="match status" value="1"/>
</dbReference>
<keyword evidence="1" id="KW-1133">Transmembrane helix</keyword>
<dbReference type="OrthoDB" id="742916at2759"/>
<organism evidence="2 3">
    <name type="scientific">Cucumis sativus</name>
    <name type="common">Cucumber</name>
    <dbReference type="NCBI Taxonomy" id="3659"/>
    <lineage>
        <taxon>Eukaryota</taxon>
        <taxon>Viridiplantae</taxon>
        <taxon>Streptophyta</taxon>
        <taxon>Embryophyta</taxon>
        <taxon>Tracheophyta</taxon>
        <taxon>Spermatophyta</taxon>
        <taxon>Magnoliopsida</taxon>
        <taxon>eudicotyledons</taxon>
        <taxon>Gunneridae</taxon>
        <taxon>Pentapetalae</taxon>
        <taxon>rosids</taxon>
        <taxon>fabids</taxon>
        <taxon>Cucurbitales</taxon>
        <taxon>Cucurbitaceae</taxon>
        <taxon>Benincaseae</taxon>
        <taxon>Cucumis</taxon>
    </lineage>
</organism>
<dbReference type="Gramene" id="KGN62937">
    <property type="protein sequence ID" value="KGN62937"/>
    <property type="gene ID" value="Csa_2G381630"/>
</dbReference>
<evidence type="ECO:0000256" key="1">
    <source>
        <dbReference type="SAM" id="Phobius"/>
    </source>
</evidence>
<evidence type="ECO:0000313" key="3">
    <source>
        <dbReference type="Proteomes" id="UP000029981"/>
    </source>
</evidence>
<accession>A0A0A0LQ64</accession>
<dbReference type="InterPro" id="IPR004158">
    <property type="entry name" value="DUF247_pln"/>
</dbReference>
<reference evidence="2 3" key="4">
    <citation type="journal article" date="2011" name="BMC Genomics">
        <title>RNA-Seq improves annotation of protein-coding genes in the cucumber genome.</title>
        <authorList>
            <person name="Li Z."/>
            <person name="Zhang Z."/>
            <person name="Yan P."/>
            <person name="Huang S."/>
            <person name="Fei Z."/>
            <person name="Lin K."/>
        </authorList>
    </citation>
    <scope>NUCLEOTIDE SEQUENCE [LARGE SCALE GENOMIC DNA]</scope>
    <source>
        <strain evidence="3">cv. 9930</strain>
    </source>
</reference>
<sequence>MEVGENNDCRDIVISIKSKLKQLHVVNTECNIYRVPKLLCQMNMTAYVPQVISIGPLHHGSKDLNATECYKLQGLRNFLRRFDDSYGEKLLENLVEITQFYVGRARSCYADPIDMDDHEFVKMMLVDGCFIVELFILVHNITTSDDHKFSKIDQNVDLLFYYQGIIPDVYFDLIKLENQLPFFILQLLFDLIPRDNNQSKSLILNRKSPILDKNSLFIPFLELTFENLRLGWVKDYVQLGKRSITLHEFYPKHLLDFLTLYYENSSSNDDECHNETSEKKKVHAENRDNQKTLSIFKQTYLKVKNNLCSCFRRNKKHGENDHEKKMYIPPSITELSEAGVTFKKPKKLPIITNITFKNGVLEIPPIVIDHYFETITRNLIAYEHMDKIYKEMKVISYILFMDYLISTEKDVSLLEKAGIIVNDIGGSHKEVSKLFNNLSKFVNRSDNNSEYFKKFQGISKALCEHRDRRWNKLKASLKHNYFNTPWASISVFAATLVIVLTLLQTIFAVISTF</sequence>
<dbReference type="PANTHER" id="PTHR31170:SF20">
    <property type="entry name" value="DUF247 DOMAIN PROTEIN"/>
    <property type="match status" value="1"/>
</dbReference>
<dbReference type="PANTHER" id="PTHR31170">
    <property type="entry name" value="BNAC04G53230D PROTEIN"/>
    <property type="match status" value="1"/>
</dbReference>
<dbReference type="STRING" id="3659.A0A0A0LQ64"/>